<dbReference type="EMBL" id="CP157484">
    <property type="protein sequence ID" value="XBO36840.1"/>
    <property type="molecule type" value="Genomic_DNA"/>
</dbReference>
<gene>
    <name evidence="2" type="ORF">ABEG18_13925</name>
</gene>
<protein>
    <submittedName>
        <fullName evidence="2">Uncharacterized protein</fullName>
    </submittedName>
</protein>
<keyword evidence="1" id="KW-0732">Signal</keyword>
<organism evidence="2">
    <name type="scientific">Alsobacter sp. KACC 23698</name>
    <dbReference type="NCBI Taxonomy" id="3149229"/>
    <lineage>
        <taxon>Bacteria</taxon>
        <taxon>Pseudomonadati</taxon>
        <taxon>Pseudomonadota</taxon>
        <taxon>Alphaproteobacteria</taxon>
        <taxon>Hyphomicrobiales</taxon>
        <taxon>Alsobacteraceae</taxon>
        <taxon>Alsobacter</taxon>
    </lineage>
</organism>
<dbReference type="AlphaFoldDB" id="A0AAU7J974"/>
<feature type="signal peptide" evidence="1">
    <location>
        <begin position="1"/>
        <end position="20"/>
    </location>
</feature>
<evidence type="ECO:0000313" key="2">
    <source>
        <dbReference type="EMBL" id="XBO36840.1"/>
    </source>
</evidence>
<reference evidence="2" key="1">
    <citation type="submission" date="2024-05" db="EMBL/GenBank/DDBJ databases">
        <authorList>
            <person name="Kim S."/>
            <person name="Heo J."/>
            <person name="Choi H."/>
            <person name="Choi Y."/>
            <person name="Kwon S.-W."/>
            <person name="Kim Y."/>
        </authorList>
    </citation>
    <scope>NUCLEOTIDE SEQUENCE</scope>
    <source>
        <strain evidence="2">KACC 23698</strain>
    </source>
</reference>
<name>A0AAU7J974_9HYPH</name>
<accession>A0AAU7J974</accession>
<dbReference type="RefSeq" id="WP_406853656.1">
    <property type="nucleotide sequence ID" value="NZ_CP157484.1"/>
</dbReference>
<sequence length="63" mass="6892">MRMLTGMILGFLLAVGVAYVHDSSAAPGQNMVNWEVANRSFQSVATQIHDGWRRLTSGEKATI</sequence>
<feature type="chain" id="PRO_5043548965" evidence="1">
    <location>
        <begin position="21"/>
        <end position="63"/>
    </location>
</feature>
<proteinExistence type="predicted"/>
<evidence type="ECO:0000256" key="1">
    <source>
        <dbReference type="SAM" id="SignalP"/>
    </source>
</evidence>